<dbReference type="GO" id="GO:0005886">
    <property type="term" value="C:plasma membrane"/>
    <property type="evidence" value="ECO:0007669"/>
    <property type="project" value="UniProtKB-SubCell"/>
</dbReference>
<feature type="transmembrane region" description="Helical" evidence="6">
    <location>
        <begin position="129"/>
        <end position="151"/>
    </location>
</feature>
<dbReference type="GO" id="GO:0006629">
    <property type="term" value="P:lipid metabolic process"/>
    <property type="evidence" value="ECO:0007669"/>
    <property type="project" value="UniProtKB-KW"/>
</dbReference>
<keyword evidence="8" id="KW-1185">Reference proteome</keyword>
<organism evidence="7 8">
    <name type="scientific">Sporosarcina limicola</name>
    <dbReference type="NCBI Taxonomy" id="34101"/>
    <lineage>
        <taxon>Bacteria</taxon>
        <taxon>Bacillati</taxon>
        <taxon>Bacillota</taxon>
        <taxon>Bacilli</taxon>
        <taxon>Bacillales</taxon>
        <taxon>Caryophanaceae</taxon>
        <taxon>Sporosarcina</taxon>
    </lineage>
</organism>
<keyword evidence="4 6" id="KW-1133">Transmembrane helix</keyword>
<proteinExistence type="inferred from homology"/>
<gene>
    <name evidence="6" type="primary">mprF</name>
    <name evidence="7" type="ORF">H4683_000736</name>
</gene>
<keyword evidence="5 6" id="KW-0472">Membrane</keyword>
<feature type="transmembrane region" description="Helical" evidence="6">
    <location>
        <begin position="163"/>
        <end position="184"/>
    </location>
</feature>
<evidence type="ECO:0000313" key="7">
    <source>
        <dbReference type="EMBL" id="MBE1553662.1"/>
    </source>
</evidence>
<evidence type="ECO:0000256" key="5">
    <source>
        <dbReference type="ARBA" id="ARBA00023136"/>
    </source>
</evidence>
<dbReference type="Pfam" id="PF03706">
    <property type="entry name" value="LPG_synthase_TM"/>
    <property type="match status" value="1"/>
</dbReference>
<evidence type="ECO:0000313" key="8">
    <source>
        <dbReference type="Proteomes" id="UP000658225"/>
    </source>
</evidence>
<evidence type="ECO:0000256" key="2">
    <source>
        <dbReference type="ARBA" id="ARBA00022475"/>
    </source>
</evidence>
<keyword evidence="3 6" id="KW-0812">Transmembrane</keyword>
<dbReference type="InterPro" id="IPR022791">
    <property type="entry name" value="L-PG_synthase/AglD"/>
</dbReference>
<evidence type="ECO:0000256" key="6">
    <source>
        <dbReference type="RuleBase" id="RU363042"/>
    </source>
</evidence>
<feature type="transmembrane region" description="Helical" evidence="6">
    <location>
        <begin position="196"/>
        <end position="222"/>
    </location>
</feature>
<feature type="transmembrane region" description="Helical" evidence="6">
    <location>
        <begin position="234"/>
        <end position="260"/>
    </location>
</feature>
<comment type="function">
    <text evidence="6">Catalyzes the transfer of a lysyl group from L-lysyl-tRNA(Lys) to membrane-bound phosphatidylglycerol (PG), which produces lysylphosphatidylglycerol (LPG), a major component of the bacterial membrane with a positive net charge. LPG synthesis contributes to bacterial virulence as it is involved in the resistance mechanism against cationic antimicrobial peptides (CAMP) produces by the host's immune system (defensins, cathelicidins) and by the competing microorganisms.</text>
</comment>
<protein>
    <recommendedName>
        <fullName evidence="6">Phosphatidylglycerol lysyltransferase</fullName>
        <ecNumber evidence="6">2.3.2.3</ecNumber>
    </recommendedName>
    <alternativeName>
        <fullName evidence="6">Lysylphosphatidylglycerol synthase</fullName>
    </alternativeName>
</protein>
<evidence type="ECO:0000256" key="1">
    <source>
        <dbReference type="ARBA" id="ARBA00004651"/>
    </source>
</evidence>
<keyword evidence="2" id="KW-1003">Cell membrane</keyword>
<evidence type="ECO:0000256" key="4">
    <source>
        <dbReference type="ARBA" id="ARBA00022989"/>
    </source>
</evidence>
<name>A0A927MIL4_9BACL</name>
<reference evidence="7" key="1">
    <citation type="submission" date="2020-10" db="EMBL/GenBank/DDBJ databases">
        <title>Genomic Encyclopedia of Type Strains, Phase IV (KMG-IV): sequencing the most valuable type-strain genomes for metagenomic binning, comparative biology and taxonomic classification.</title>
        <authorList>
            <person name="Goeker M."/>
        </authorList>
    </citation>
    <scope>NUCLEOTIDE SEQUENCE</scope>
    <source>
        <strain evidence="7">DSM 13886</strain>
    </source>
</reference>
<dbReference type="EC" id="2.3.2.3" evidence="6"/>
<accession>A0A927MIL4</accession>
<dbReference type="GO" id="GO:0050071">
    <property type="term" value="F:phosphatidylglycerol lysyltransferase activity"/>
    <property type="evidence" value="ECO:0007669"/>
    <property type="project" value="UniProtKB-EC"/>
</dbReference>
<dbReference type="RefSeq" id="WP_192597487.1">
    <property type="nucleotide sequence ID" value="NZ_JADBEL010000003.1"/>
</dbReference>
<keyword evidence="6" id="KW-0443">Lipid metabolism</keyword>
<comment type="catalytic activity">
    <reaction evidence="6">
        <text>L-lysyl-tRNA(Lys) + a 1,2-diacyl-sn-glycero-3-phospho-(1'-sn-glycerol) = a 1,2-diacyl-sn-glycero-3-phospho-1'-(3'-O-L-lysyl)-sn-glycerol + tRNA(Lys)</text>
        <dbReference type="Rhea" id="RHEA:10668"/>
        <dbReference type="Rhea" id="RHEA-COMP:9696"/>
        <dbReference type="Rhea" id="RHEA-COMP:9697"/>
        <dbReference type="ChEBI" id="CHEBI:64716"/>
        <dbReference type="ChEBI" id="CHEBI:75792"/>
        <dbReference type="ChEBI" id="CHEBI:78442"/>
        <dbReference type="ChEBI" id="CHEBI:78529"/>
        <dbReference type="EC" id="2.3.2.3"/>
    </reaction>
</comment>
<feature type="transmembrane region" description="Helical" evidence="6">
    <location>
        <begin position="86"/>
        <end position="109"/>
    </location>
</feature>
<dbReference type="EMBL" id="JADBEL010000003">
    <property type="protein sequence ID" value="MBE1553662.1"/>
    <property type="molecule type" value="Genomic_DNA"/>
</dbReference>
<feature type="transmembrane region" description="Helical" evidence="6">
    <location>
        <begin position="12"/>
        <end position="32"/>
    </location>
</feature>
<comment type="caution">
    <text evidence="7">The sequence shown here is derived from an EMBL/GenBank/DDBJ whole genome shotgun (WGS) entry which is preliminary data.</text>
</comment>
<comment type="subcellular location">
    <subcellularLocation>
        <location evidence="1 6">Cell membrane</location>
        <topology evidence="1 6">Multi-pass membrane protein</topology>
    </subcellularLocation>
</comment>
<dbReference type="GO" id="GO:0046677">
    <property type="term" value="P:response to antibiotic"/>
    <property type="evidence" value="ECO:0007669"/>
    <property type="project" value="UniProtKB-KW"/>
</dbReference>
<dbReference type="Proteomes" id="UP000658225">
    <property type="component" value="Unassembled WGS sequence"/>
</dbReference>
<feature type="transmembrane region" description="Helical" evidence="6">
    <location>
        <begin position="272"/>
        <end position="296"/>
    </location>
</feature>
<keyword evidence="6" id="KW-0808">Transferase</keyword>
<feature type="transmembrane region" description="Helical" evidence="6">
    <location>
        <begin position="52"/>
        <end position="74"/>
    </location>
</feature>
<evidence type="ECO:0000256" key="3">
    <source>
        <dbReference type="ARBA" id="ARBA00022692"/>
    </source>
</evidence>
<sequence>MKNRKKQLMNVLKVFFPLLLMILAIFEIQRSIRGMDINLLRVEVSQLQQWKVVLILIFSFCAITPMFLYDIVLMRLLRIQMKARKLIRYSFIVNTFSNIIGFGGIVGLMLRNYFFSKYRAEKSGILKNIASVTLFYLTGISLLSWLVLFIYRDAPLLTDTKWLLFAVIIVCLYLPLFLLFYMLQNRKNATPLNSKIAVKLVGVSLFEWVAIFLFIWFLTIVLNIPIGIAGLIPIFLIASCAGIVSMIPGGIGSFDLVFLWGTQSLEIPDEKILVLLFMYRMGYFVIPFLSATLFFVQEYLGRREGVEK</sequence>
<keyword evidence="6" id="KW-0046">Antibiotic resistance</keyword>
<dbReference type="AlphaFoldDB" id="A0A927MIL4"/>
<comment type="similarity">
    <text evidence="6">Belongs to the LPG synthase family.</text>
</comment>